<protein>
    <submittedName>
        <fullName evidence="2">Transport-associated</fullName>
    </submittedName>
</protein>
<dbReference type="InterPro" id="IPR007055">
    <property type="entry name" value="BON_dom"/>
</dbReference>
<name>D2R997_PIRSD</name>
<evidence type="ECO:0000313" key="3">
    <source>
        <dbReference type="Proteomes" id="UP000001887"/>
    </source>
</evidence>
<sequence>MVGASSLTTADSDLCQVITTQLAETRRASLARLAVKVDQGCVTLRGRVGSFYERQIAITCCQSAAGVSLVIDHVEVAVN</sequence>
<gene>
    <name evidence="2" type="ordered locus">Psta_2982</name>
</gene>
<feature type="domain" description="BON" evidence="1">
    <location>
        <begin position="10"/>
        <end position="78"/>
    </location>
</feature>
<dbReference type="PROSITE" id="PS50914">
    <property type="entry name" value="BON"/>
    <property type="match status" value="1"/>
</dbReference>
<dbReference type="EMBL" id="CP001848">
    <property type="protein sequence ID" value="ADB17647.1"/>
    <property type="molecule type" value="Genomic_DNA"/>
</dbReference>
<evidence type="ECO:0000259" key="1">
    <source>
        <dbReference type="PROSITE" id="PS50914"/>
    </source>
</evidence>
<reference evidence="2 3" key="1">
    <citation type="journal article" date="2009" name="Stand. Genomic Sci.">
        <title>Complete genome sequence of Pirellula staleyi type strain (ATCC 27377).</title>
        <authorList>
            <person name="Clum A."/>
            <person name="Tindall B.J."/>
            <person name="Sikorski J."/>
            <person name="Ivanova N."/>
            <person name="Mavrommatis K."/>
            <person name="Lucas S."/>
            <person name="Glavina del Rio T."/>
            <person name="Nolan M."/>
            <person name="Chen F."/>
            <person name="Tice H."/>
            <person name="Pitluck S."/>
            <person name="Cheng J.F."/>
            <person name="Chertkov O."/>
            <person name="Brettin T."/>
            <person name="Han C."/>
            <person name="Detter J.C."/>
            <person name="Kuske C."/>
            <person name="Bruce D."/>
            <person name="Goodwin L."/>
            <person name="Ovchinikova G."/>
            <person name="Pati A."/>
            <person name="Mikhailova N."/>
            <person name="Chen A."/>
            <person name="Palaniappan K."/>
            <person name="Land M."/>
            <person name="Hauser L."/>
            <person name="Chang Y.J."/>
            <person name="Jeffries C.D."/>
            <person name="Chain P."/>
            <person name="Rohde M."/>
            <person name="Goker M."/>
            <person name="Bristow J."/>
            <person name="Eisen J.A."/>
            <person name="Markowitz V."/>
            <person name="Hugenholtz P."/>
            <person name="Kyrpides N.C."/>
            <person name="Klenk H.P."/>
            <person name="Lapidus A."/>
        </authorList>
    </citation>
    <scope>NUCLEOTIDE SEQUENCE [LARGE SCALE GENOMIC DNA]</scope>
    <source>
        <strain evidence="3">ATCC 27377 / DSM 6068 / ICPB 4128</strain>
    </source>
</reference>
<dbReference type="Gene3D" id="3.30.1340.30">
    <property type="match status" value="1"/>
</dbReference>
<dbReference type="AlphaFoldDB" id="D2R997"/>
<dbReference type="HOGENOM" id="CLU_2602988_0_0_0"/>
<proteinExistence type="predicted"/>
<evidence type="ECO:0000313" key="2">
    <source>
        <dbReference type="EMBL" id="ADB17647.1"/>
    </source>
</evidence>
<accession>D2R997</accession>
<dbReference type="KEGG" id="psl:Psta_2982"/>
<keyword evidence="3" id="KW-1185">Reference proteome</keyword>
<dbReference type="Pfam" id="PF04972">
    <property type="entry name" value="BON"/>
    <property type="match status" value="1"/>
</dbReference>
<dbReference type="OrthoDB" id="291340at2"/>
<dbReference type="Proteomes" id="UP000001887">
    <property type="component" value="Chromosome"/>
</dbReference>
<organism evidence="2 3">
    <name type="scientific">Pirellula staleyi (strain ATCC 27377 / DSM 6068 / ICPB 4128)</name>
    <name type="common">Pirella staleyi</name>
    <dbReference type="NCBI Taxonomy" id="530564"/>
    <lineage>
        <taxon>Bacteria</taxon>
        <taxon>Pseudomonadati</taxon>
        <taxon>Planctomycetota</taxon>
        <taxon>Planctomycetia</taxon>
        <taxon>Pirellulales</taxon>
        <taxon>Pirellulaceae</taxon>
        <taxon>Pirellula</taxon>
    </lineage>
</organism>